<keyword evidence="4" id="KW-1185">Reference proteome</keyword>
<dbReference type="SUPFAM" id="SSF52317">
    <property type="entry name" value="Class I glutamine amidotransferase-like"/>
    <property type="match status" value="1"/>
</dbReference>
<dbReference type="InterPro" id="IPR002818">
    <property type="entry name" value="DJ-1/PfpI"/>
</dbReference>
<reference evidence="4 5" key="1">
    <citation type="submission" date="2017-07" db="EMBL/GenBank/DDBJ databases">
        <title>Leptospira spp. isolated from tropical soils.</title>
        <authorList>
            <person name="Thibeaux R."/>
            <person name="Iraola G."/>
            <person name="Ferres I."/>
            <person name="Bierque E."/>
            <person name="Girault D."/>
            <person name="Soupe-Gilbert M.-E."/>
            <person name="Picardeau M."/>
            <person name="Goarant C."/>
        </authorList>
    </citation>
    <scope>NUCLEOTIDE SEQUENCE [LARGE SCALE GENOMIC DNA]</scope>
    <source>
        <strain evidence="3 5">FH1-B-B1</strain>
        <strain evidence="2 4">FH1-B-C1</strain>
    </source>
</reference>
<dbReference type="Proteomes" id="UP000231962">
    <property type="component" value="Unassembled WGS sequence"/>
</dbReference>
<gene>
    <name evidence="2" type="ORF">CH360_17830</name>
    <name evidence="3" type="ORF">CH373_17885</name>
</gene>
<evidence type="ECO:0000313" key="5">
    <source>
        <dbReference type="Proteomes" id="UP000231990"/>
    </source>
</evidence>
<proteinExistence type="predicted"/>
<dbReference type="EMBL" id="NPDY01000033">
    <property type="protein sequence ID" value="PJZ68119.1"/>
    <property type="molecule type" value="Genomic_DNA"/>
</dbReference>
<dbReference type="PANTHER" id="PTHR48094">
    <property type="entry name" value="PROTEIN/NUCLEIC ACID DEGLYCASE DJ-1-RELATED"/>
    <property type="match status" value="1"/>
</dbReference>
<dbReference type="PANTHER" id="PTHR48094:SF12">
    <property type="entry name" value="PARKINSON DISEASE PROTEIN 7 HOMOLOG"/>
    <property type="match status" value="1"/>
</dbReference>
<dbReference type="OrthoDB" id="9800516at2"/>
<dbReference type="CDD" id="cd03135">
    <property type="entry name" value="GATase1_DJ-1"/>
    <property type="match status" value="1"/>
</dbReference>
<feature type="domain" description="DJ-1/PfpI" evidence="1">
    <location>
        <begin position="2"/>
        <end position="161"/>
    </location>
</feature>
<dbReference type="AlphaFoldDB" id="A0A2M9ZI44"/>
<sequence length="179" mass="19139">MAKVLIPFAHGMEEMEAIILVDVLRRAGVEVITAGLEEGPVIAARKTKHVPDTLLANLRDQDFDMVVLPGGGQGTQNLGKSKLLAEILEKQKKKEKWIGAICAAPSVLKAQGILGSGQKFTAFPGAVDSPDYTGSRLEQSGKILTSIGPGSAFEFALKIVEVLTNPQKKMEVEKGLHLP</sequence>
<dbReference type="InterPro" id="IPR029062">
    <property type="entry name" value="Class_I_gatase-like"/>
</dbReference>
<evidence type="ECO:0000313" key="4">
    <source>
        <dbReference type="Proteomes" id="UP000231962"/>
    </source>
</evidence>
<dbReference type="GO" id="GO:0005737">
    <property type="term" value="C:cytoplasm"/>
    <property type="evidence" value="ECO:0007669"/>
    <property type="project" value="TreeGrafter"/>
</dbReference>
<dbReference type="Pfam" id="PF01965">
    <property type="entry name" value="DJ-1_PfpI"/>
    <property type="match status" value="1"/>
</dbReference>
<dbReference type="InterPro" id="IPR050325">
    <property type="entry name" value="Prot/Nucl_acid_deglycase"/>
</dbReference>
<dbReference type="GO" id="GO:0006508">
    <property type="term" value="P:proteolysis"/>
    <property type="evidence" value="ECO:0007669"/>
    <property type="project" value="UniProtKB-KW"/>
</dbReference>
<accession>A0A2M9ZI44</accession>
<keyword evidence="3" id="KW-0378">Hydrolase</keyword>
<evidence type="ECO:0000313" key="3">
    <source>
        <dbReference type="EMBL" id="PJZ71740.1"/>
    </source>
</evidence>
<dbReference type="InterPro" id="IPR006287">
    <property type="entry name" value="DJ-1"/>
</dbReference>
<dbReference type="EMBL" id="NPDZ01000021">
    <property type="protein sequence ID" value="PJZ71740.1"/>
    <property type="molecule type" value="Genomic_DNA"/>
</dbReference>
<dbReference type="NCBIfam" id="TIGR01383">
    <property type="entry name" value="not_thiJ"/>
    <property type="match status" value="1"/>
</dbReference>
<keyword evidence="3" id="KW-0645">Protease</keyword>
<dbReference type="Gene3D" id="3.40.50.880">
    <property type="match status" value="1"/>
</dbReference>
<evidence type="ECO:0000259" key="1">
    <source>
        <dbReference type="Pfam" id="PF01965"/>
    </source>
</evidence>
<organism evidence="3 5">
    <name type="scientific">Leptospira perolatii</name>
    <dbReference type="NCBI Taxonomy" id="2023191"/>
    <lineage>
        <taxon>Bacteria</taxon>
        <taxon>Pseudomonadati</taxon>
        <taxon>Spirochaetota</taxon>
        <taxon>Spirochaetia</taxon>
        <taxon>Leptospirales</taxon>
        <taxon>Leptospiraceae</taxon>
        <taxon>Leptospira</taxon>
    </lineage>
</organism>
<evidence type="ECO:0000313" key="2">
    <source>
        <dbReference type="EMBL" id="PJZ68119.1"/>
    </source>
</evidence>
<protein>
    <submittedName>
        <fullName evidence="3">Protease</fullName>
    </submittedName>
</protein>
<dbReference type="Proteomes" id="UP000231990">
    <property type="component" value="Unassembled WGS sequence"/>
</dbReference>
<name>A0A2M9ZI44_9LEPT</name>
<comment type="caution">
    <text evidence="3">The sequence shown here is derived from an EMBL/GenBank/DDBJ whole genome shotgun (WGS) entry which is preliminary data.</text>
</comment>
<dbReference type="RefSeq" id="WP_100715459.1">
    <property type="nucleotide sequence ID" value="NZ_NPDY01000033.1"/>
</dbReference>
<dbReference type="GO" id="GO:0008233">
    <property type="term" value="F:peptidase activity"/>
    <property type="evidence" value="ECO:0007669"/>
    <property type="project" value="UniProtKB-KW"/>
</dbReference>